<evidence type="ECO:0000256" key="9">
    <source>
        <dbReference type="SAM" id="MobiDB-lite"/>
    </source>
</evidence>
<evidence type="ECO:0000256" key="8">
    <source>
        <dbReference type="RuleBase" id="RU280814"/>
    </source>
</evidence>
<dbReference type="InParanoid" id="E0W2D0"/>
<feature type="region of interest" description="Disordered" evidence="9">
    <location>
        <begin position="1085"/>
        <end position="1118"/>
    </location>
</feature>
<feature type="transmembrane region" description="Helical" evidence="8">
    <location>
        <begin position="568"/>
        <end position="588"/>
    </location>
</feature>
<feature type="region of interest" description="Disordered" evidence="9">
    <location>
        <begin position="25"/>
        <end position="44"/>
    </location>
</feature>
<dbReference type="AlphaFoldDB" id="E0W2D0"/>
<feature type="compositionally biased region" description="Low complexity" evidence="9">
    <location>
        <begin position="25"/>
        <end position="34"/>
    </location>
</feature>
<dbReference type="RefSeq" id="XP_002432524.1">
    <property type="nucleotide sequence ID" value="XM_002432479.1"/>
</dbReference>
<evidence type="ECO:0000256" key="6">
    <source>
        <dbReference type="ARBA" id="ARBA00023136"/>
    </source>
</evidence>
<dbReference type="HOGENOM" id="CLU_006685_0_1_1"/>
<evidence type="ECO:0000256" key="5">
    <source>
        <dbReference type="ARBA" id="ARBA00022989"/>
    </source>
</evidence>
<dbReference type="Proteomes" id="UP000009046">
    <property type="component" value="Unassembled WGS sequence"/>
</dbReference>
<feature type="region of interest" description="Disordered" evidence="9">
    <location>
        <begin position="921"/>
        <end position="946"/>
    </location>
</feature>
<dbReference type="InterPro" id="IPR032394">
    <property type="entry name" value="Anoct_dimer"/>
</dbReference>
<feature type="domain" description="Anoctamin dimerisation" evidence="11">
    <location>
        <begin position="106"/>
        <end position="355"/>
    </location>
</feature>
<gene>
    <name evidence="13" type="primary">8232758</name>
    <name evidence="12" type="ORF">Phum_PHUM590010</name>
</gene>
<evidence type="ECO:0000259" key="11">
    <source>
        <dbReference type="Pfam" id="PF16178"/>
    </source>
</evidence>
<evidence type="ECO:0000313" key="13">
    <source>
        <dbReference type="EnsemblMetazoa" id="PHUM590010-PA"/>
    </source>
</evidence>
<dbReference type="GeneID" id="8232758"/>
<dbReference type="GO" id="GO:0005254">
    <property type="term" value="F:chloride channel activity"/>
    <property type="evidence" value="ECO:0007669"/>
    <property type="project" value="TreeGrafter"/>
</dbReference>
<proteinExistence type="inferred from homology"/>
<dbReference type="EMBL" id="AAZO01007190">
    <property type="status" value="NOT_ANNOTATED_CDS"/>
    <property type="molecule type" value="Genomic_DNA"/>
</dbReference>
<dbReference type="eggNOG" id="KOG2514">
    <property type="taxonomic scope" value="Eukaryota"/>
</dbReference>
<name>E0W2D0_PEDHC</name>
<dbReference type="InterPro" id="IPR007632">
    <property type="entry name" value="Anoctamin"/>
</dbReference>
<evidence type="ECO:0000259" key="10">
    <source>
        <dbReference type="Pfam" id="PF04547"/>
    </source>
</evidence>
<dbReference type="Pfam" id="PF16178">
    <property type="entry name" value="Anoct_dimer"/>
    <property type="match status" value="1"/>
</dbReference>
<organism>
    <name type="scientific">Pediculus humanus subsp. corporis</name>
    <name type="common">Body louse</name>
    <dbReference type="NCBI Taxonomy" id="121224"/>
    <lineage>
        <taxon>Eukaryota</taxon>
        <taxon>Metazoa</taxon>
        <taxon>Ecdysozoa</taxon>
        <taxon>Arthropoda</taxon>
        <taxon>Hexapoda</taxon>
        <taxon>Insecta</taxon>
        <taxon>Pterygota</taxon>
        <taxon>Neoptera</taxon>
        <taxon>Paraneoptera</taxon>
        <taxon>Psocodea</taxon>
        <taxon>Troctomorpha</taxon>
        <taxon>Phthiraptera</taxon>
        <taxon>Anoplura</taxon>
        <taxon>Pediculidae</taxon>
        <taxon>Pediculus</taxon>
    </lineage>
</organism>
<reference evidence="12" key="2">
    <citation type="submission" date="2007-04" db="EMBL/GenBank/DDBJ databases">
        <title>The genome of the human body louse.</title>
        <authorList>
            <consortium name="The Human Body Louse Genome Consortium"/>
            <person name="Kirkness E."/>
            <person name="Walenz B."/>
            <person name="Hass B."/>
            <person name="Bruggner R."/>
            <person name="Strausberg R."/>
        </authorList>
    </citation>
    <scope>NUCLEOTIDE SEQUENCE</scope>
    <source>
        <strain evidence="12">USDA</strain>
    </source>
</reference>
<evidence type="ECO:0000256" key="2">
    <source>
        <dbReference type="ARBA" id="ARBA00009671"/>
    </source>
</evidence>
<feature type="transmembrane region" description="Helical" evidence="8">
    <location>
        <begin position="608"/>
        <end position="629"/>
    </location>
</feature>
<accession>E0W2D0</accession>
<sequence length="1147" mass="134586">MSTAWVKSTDKVEFCEIDCKNNSNNSNSNNGSNNRQEQNQKSQNWIQQGIARINTRRRIKRFGSCKRSVDNYSRFFLHIDSNDLPLYYERCREFAQVPDKLGNSIYFSDGIRKIDYVLVFTKNLEDPKKRKSLDKIATESITNILSQDNIDLSKKEQWRNQFLTNIKKSGLEIEEEIIEHGKKAFIFLKIHATWPVLCRYAEELNLRAPLLLKTEKSDLRNGSDTFLKYFGITNPMELTMPTQPLHFYTCPFRENKLHRFLGSENKDTYFTTIQRIWIVNEVLSSAVFGTQRKGEVGINRLVHEGVFNAAYPLHDGPYLPEKKENIIQNPEELNPRQILYEYWARWGRWYKYQPLDHIRNYFGEKVGFYFAWLGFYTSWLFPAAAVGILVFLYGLITVFDNPYANDVCEKPGKYKMCPQHEFGKFWDLYDICTYIRISYLFDHPGSVFYSIFISFWAVSFLEYWKRKCVTIAYQWDCTDFQGVEEKPRAEYAAKAPYIAVNPVTGVREPMFPKNERGKRIATGLGLVFVMISVVIIFIFAIIVFRIAIAIPLHNMNMTRGYAHTMANLTGAGLNFIIIMIMSKFYEWLAQKLTRWEMHRTQSEYDDNYTFKVFVFQFVNFYSSIFYIAFFKGRFVGYPGNYVYIFNMRNEECEEGGCLIELAQQLAIIMIGKQVINNFMEVGMPWAKSWWLKIQVKRKNSKNSNSEHIQIQEDYYTSPNDGLFQEYLEMVLQFGFITLFVAAFPLAPLFALLNNWVEIRLDAQKFVCHTRRVIPERTEDIGMWFKILQYLAHIAVITNGLLIAFTSRFLMKLLYQYEYNWSEKGYYDFILSWAPNGTYTERCRYRGQRDENGNYTMFFWKLLAVQFAFVLAFEYFVFTVCRLIDVFVADVPPKVDIKIRRERYLAKQALLDNSLNNSERIVVKEENTAKPPPSPPRKKLKKLQRQSNINPSKSEFLLSEKMISPDKVLSIPNLRNVLDKQAEDKRKTSNKSTQTTSILLFGNKNHRIYKAKKKWTTFPFTNGDDKKFEKITQSEEEEDTLGSPTTTMSSDVFLPSSQLTSNFNCDNIKKMFFYSTFTRSPTLKSDSLSFSSRTNDNDNVNYRRKSYESGERETSGLIIQERKPRPRSWLETSKGLAKVHFKANKFYL</sequence>
<dbReference type="PANTHER" id="PTHR12308">
    <property type="entry name" value="ANOCTAMIN"/>
    <property type="match status" value="1"/>
</dbReference>
<evidence type="ECO:0000256" key="1">
    <source>
        <dbReference type="ARBA" id="ARBA00004651"/>
    </source>
</evidence>
<dbReference type="GO" id="GO:0005886">
    <property type="term" value="C:plasma membrane"/>
    <property type="evidence" value="ECO:0007669"/>
    <property type="project" value="UniProtKB-SubCell"/>
</dbReference>
<dbReference type="CTD" id="8232758"/>
<reference evidence="12" key="1">
    <citation type="submission" date="2007-04" db="EMBL/GenBank/DDBJ databases">
        <title>Annotation of Pediculus humanus corporis strain USDA.</title>
        <authorList>
            <person name="Kirkness E."/>
            <person name="Hannick L."/>
            <person name="Hass B."/>
            <person name="Bruggner R."/>
            <person name="Lawson D."/>
            <person name="Bidwell S."/>
            <person name="Joardar V."/>
            <person name="Caler E."/>
            <person name="Walenz B."/>
            <person name="Inman J."/>
            <person name="Schobel S."/>
            <person name="Galinsky K."/>
            <person name="Amedeo P."/>
            <person name="Strausberg R."/>
        </authorList>
    </citation>
    <scope>NUCLEOTIDE SEQUENCE</scope>
    <source>
        <strain evidence="12">USDA</strain>
    </source>
</reference>
<keyword evidence="5 8" id="KW-1133">Transmembrane helix</keyword>
<feature type="transmembrane region" description="Helical" evidence="8">
    <location>
        <begin position="857"/>
        <end position="877"/>
    </location>
</feature>
<feature type="transmembrane region" description="Helical" evidence="8">
    <location>
        <begin position="729"/>
        <end position="752"/>
    </location>
</feature>
<feature type="transmembrane region" description="Helical" evidence="8">
    <location>
        <begin position="789"/>
        <end position="810"/>
    </location>
</feature>
<keyword evidence="14" id="KW-1185">Reference proteome</keyword>
<dbReference type="EnsemblMetazoa" id="PHUM590010-RA">
    <property type="protein sequence ID" value="PHUM590010-PA"/>
    <property type="gene ID" value="PHUM590010"/>
</dbReference>
<feature type="compositionally biased region" description="Polar residues" evidence="9">
    <location>
        <begin position="35"/>
        <end position="44"/>
    </location>
</feature>
<feature type="transmembrane region" description="Helical" evidence="8">
    <location>
        <begin position="446"/>
        <end position="464"/>
    </location>
</feature>
<protein>
    <recommendedName>
        <fullName evidence="8">Anoctamin</fullName>
    </recommendedName>
</protein>
<dbReference type="GO" id="GO:0046983">
    <property type="term" value="F:protein dimerization activity"/>
    <property type="evidence" value="ECO:0007669"/>
    <property type="project" value="InterPro"/>
</dbReference>
<comment type="similarity">
    <text evidence="2 8">Belongs to the anoctamin family.</text>
</comment>
<dbReference type="EMBL" id="DS235877">
    <property type="protein sequence ID" value="EEB19786.1"/>
    <property type="molecule type" value="Genomic_DNA"/>
</dbReference>
<evidence type="ECO:0000256" key="4">
    <source>
        <dbReference type="ARBA" id="ARBA00022692"/>
    </source>
</evidence>
<dbReference type="InterPro" id="IPR049452">
    <property type="entry name" value="Anoctamin_TM"/>
</dbReference>
<feature type="transmembrane region" description="Helical" evidence="8">
    <location>
        <begin position="520"/>
        <end position="548"/>
    </location>
</feature>
<feature type="domain" description="Anoctamin transmembrane" evidence="10">
    <location>
        <begin position="358"/>
        <end position="901"/>
    </location>
</feature>
<feature type="compositionally biased region" description="Polar residues" evidence="9">
    <location>
        <begin position="1085"/>
        <end position="1099"/>
    </location>
</feature>
<comment type="subcellular location">
    <subcellularLocation>
        <location evidence="1">Cell membrane</location>
        <topology evidence="1">Multi-pass membrane protein</topology>
    </subcellularLocation>
    <subcellularLocation>
        <location evidence="8">Membrane</location>
        <topology evidence="8">Multi-pass membrane protein</topology>
    </subcellularLocation>
</comment>
<feature type="transmembrane region" description="Helical" evidence="8">
    <location>
        <begin position="369"/>
        <end position="396"/>
    </location>
</feature>
<keyword evidence="4 8" id="KW-0812">Transmembrane</keyword>
<evidence type="ECO:0000313" key="14">
    <source>
        <dbReference type="Proteomes" id="UP000009046"/>
    </source>
</evidence>
<evidence type="ECO:0000256" key="3">
    <source>
        <dbReference type="ARBA" id="ARBA00022475"/>
    </source>
</evidence>
<keyword evidence="6 8" id="KW-0472">Membrane</keyword>
<keyword evidence="7" id="KW-0325">Glycoprotein</keyword>
<dbReference type="OMA" id="GLYCQDQ"/>
<dbReference type="Pfam" id="PF04547">
    <property type="entry name" value="Anoctamin"/>
    <property type="match status" value="1"/>
</dbReference>
<dbReference type="VEuPathDB" id="VectorBase:PHUM590010"/>
<evidence type="ECO:0000256" key="7">
    <source>
        <dbReference type="ARBA" id="ARBA00023180"/>
    </source>
</evidence>
<evidence type="ECO:0000313" key="12">
    <source>
        <dbReference type="EMBL" id="EEB19786.1"/>
    </source>
</evidence>
<dbReference type="KEGG" id="phu:Phum_PHUM590010"/>
<feature type="compositionally biased region" description="Basic and acidic residues" evidence="9">
    <location>
        <begin position="1104"/>
        <end position="1113"/>
    </location>
</feature>
<keyword evidence="3" id="KW-1003">Cell membrane</keyword>
<dbReference type="PANTHER" id="PTHR12308:SF84">
    <property type="entry name" value="ANOCTAMIN"/>
    <property type="match status" value="1"/>
</dbReference>
<reference evidence="13" key="3">
    <citation type="submission" date="2021-02" db="UniProtKB">
        <authorList>
            <consortium name="EnsemblMetazoa"/>
        </authorList>
    </citation>
    <scope>IDENTIFICATION</scope>
    <source>
        <strain evidence="13">USDA</strain>
    </source>
</reference>
<dbReference type="OrthoDB" id="296386at2759"/>